<evidence type="ECO:0000313" key="2">
    <source>
        <dbReference type="EMBL" id="SFR41402.1"/>
    </source>
</evidence>
<accession>A0A1I6GGT0</accession>
<sequence length="262" mass="28479">MTYNPNVPSHLAPSQVGIGHSIVYRAAAQPRTRAMSRPYNIAWLTPDGNARYDTVVAPALPAIESACANMARGAIVSTDNGPVAVEDLTPGMRILSSEYGAIPLQWIGSYEMSLREAQTADRGALLRVTAEAFGLAKPSQDLLLAPRAHILLRHAKCRSLFGVDIAFAPVRAFEDGISVFSVQPASPVTVYNLGFDRQATIKVNGIEMESFHPGPHSEALLDDEMLYSLLRLFPQARNLDFFGTQLINRLTTFEVKALRGGS</sequence>
<name>A0A1I6GGT0_9RHOB</name>
<proteinExistence type="predicted"/>
<dbReference type="STRING" id="670154.SAMN04488002_1457"/>
<evidence type="ECO:0000313" key="3">
    <source>
        <dbReference type="Proteomes" id="UP000199658"/>
    </source>
</evidence>
<protein>
    <submittedName>
        <fullName evidence="2">Hint domain-containing protein</fullName>
    </submittedName>
</protein>
<dbReference type="Proteomes" id="UP000199658">
    <property type="component" value="Unassembled WGS sequence"/>
</dbReference>
<dbReference type="InterPro" id="IPR028992">
    <property type="entry name" value="Hedgehog/Intein_dom"/>
</dbReference>
<dbReference type="Pfam" id="PF13403">
    <property type="entry name" value="Hint_2"/>
    <property type="match status" value="1"/>
</dbReference>
<dbReference type="RefSeq" id="WP_090214351.1">
    <property type="nucleotide sequence ID" value="NZ_FOYO01000001.1"/>
</dbReference>
<dbReference type="AlphaFoldDB" id="A0A1I6GGT0"/>
<keyword evidence="3" id="KW-1185">Reference proteome</keyword>
<gene>
    <name evidence="2" type="ORF">SAMN04488002_1457</name>
</gene>
<dbReference type="EMBL" id="FOYO01000001">
    <property type="protein sequence ID" value="SFR41402.1"/>
    <property type="molecule type" value="Genomic_DNA"/>
</dbReference>
<feature type="domain" description="Hedgehog/Intein (Hint)" evidence="1">
    <location>
        <begin position="71"/>
        <end position="214"/>
    </location>
</feature>
<organism evidence="2 3">
    <name type="scientific">Litoreibacter janthinus</name>
    <dbReference type="NCBI Taxonomy" id="670154"/>
    <lineage>
        <taxon>Bacteria</taxon>
        <taxon>Pseudomonadati</taxon>
        <taxon>Pseudomonadota</taxon>
        <taxon>Alphaproteobacteria</taxon>
        <taxon>Rhodobacterales</taxon>
        <taxon>Roseobacteraceae</taxon>
        <taxon>Litoreibacter</taxon>
    </lineage>
</organism>
<dbReference type="OrthoDB" id="6305173at2"/>
<evidence type="ECO:0000259" key="1">
    <source>
        <dbReference type="Pfam" id="PF13403"/>
    </source>
</evidence>
<reference evidence="3" key="1">
    <citation type="submission" date="2016-10" db="EMBL/GenBank/DDBJ databases">
        <authorList>
            <person name="Varghese N."/>
            <person name="Submissions S."/>
        </authorList>
    </citation>
    <scope>NUCLEOTIDE SEQUENCE [LARGE SCALE GENOMIC DNA]</scope>
    <source>
        <strain evidence="3">DSM 26921</strain>
    </source>
</reference>